<evidence type="ECO:0000259" key="1">
    <source>
        <dbReference type="Pfam" id="PF07484"/>
    </source>
</evidence>
<dbReference type="RefSeq" id="WP_348789228.1">
    <property type="nucleotide sequence ID" value="NZ_CP157390.1"/>
</dbReference>
<proteinExistence type="predicted"/>
<name>A0AAU7GGA1_9MICO</name>
<dbReference type="AlphaFoldDB" id="A0AAU7GGA1"/>
<evidence type="ECO:0000313" key="2">
    <source>
        <dbReference type="EMBL" id="XBM49310.1"/>
    </source>
</evidence>
<dbReference type="EMBL" id="CP157390">
    <property type="protein sequence ID" value="XBM49310.1"/>
    <property type="molecule type" value="Genomic_DNA"/>
</dbReference>
<accession>A0AAU7GGA1</accession>
<dbReference type="SUPFAM" id="SSF88874">
    <property type="entry name" value="Receptor-binding domain of short tail fibre protein gp12"/>
    <property type="match status" value="1"/>
</dbReference>
<dbReference type="Pfam" id="PF07484">
    <property type="entry name" value="Collar"/>
    <property type="match status" value="1"/>
</dbReference>
<reference evidence="2" key="1">
    <citation type="submission" date="2024-05" db="EMBL/GenBank/DDBJ databases">
        <title>The Natural Products Discovery Center: Release of the First 8490 Sequenced Strains for Exploring Actinobacteria Biosynthetic Diversity.</title>
        <authorList>
            <person name="Kalkreuter E."/>
            <person name="Kautsar S.A."/>
            <person name="Yang D."/>
            <person name="Bader C.D."/>
            <person name="Teijaro C.N."/>
            <person name="Fluegel L."/>
            <person name="Davis C.M."/>
            <person name="Simpson J.R."/>
            <person name="Lauterbach L."/>
            <person name="Steele A.D."/>
            <person name="Gui C."/>
            <person name="Meng S."/>
            <person name="Li G."/>
            <person name="Viehrig K."/>
            <person name="Ye F."/>
            <person name="Su P."/>
            <person name="Kiefer A.F."/>
            <person name="Nichols A."/>
            <person name="Cepeda A.J."/>
            <person name="Yan W."/>
            <person name="Fan B."/>
            <person name="Jiang Y."/>
            <person name="Adhikari A."/>
            <person name="Zheng C.-J."/>
            <person name="Schuster L."/>
            <person name="Cowan T.M."/>
            <person name="Smanski M.J."/>
            <person name="Chevrette M.G."/>
            <person name="de Carvalho L.P.S."/>
            <person name="Shen B."/>
        </authorList>
    </citation>
    <scope>NUCLEOTIDE SEQUENCE</scope>
    <source>
        <strain evidence="2">NPDC080035</strain>
    </source>
</reference>
<dbReference type="InterPro" id="IPR037053">
    <property type="entry name" value="Phage_tail_collar_dom_sf"/>
</dbReference>
<feature type="domain" description="Phage tail collar" evidence="1">
    <location>
        <begin position="7"/>
        <end position="63"/>
    </location>
</feature>
<gene>
    <name evidence="2" type="ORF">AAME72_05465</name>
</gene>
<sequence length="165" mass="16919">MGTPFLGEIRVVAFAYAPRGWAFCAGQLLPISQNQALFALLGTTYGGDGVTTFQLPDLRGRVPVHTGNGHTLGEVGGEEAHTLTVAELPRHNHGMSVAASATVMTPSGAAVLAQPGKAAYAPAASTTLSPLTVAPTGGGLPHENMAPYLALTYVIALQGVFPSRN</sequence>
<organism evidence="2">
    <name type="scientific">Leifsonia sp. NPDC080035</name>
    <dbReference type="NCBI Taxonomy" id="3143936"/>
    <lineage>
        <taxon>Bacteria</taxon>
        <taxon>Bacillati</taxon>
        <taxon>Actinomycetota</taxon>
        <taxon>Actinomycetes</taxon>
        <taxon>Micrococcales</taxon>
        <taxon>Microbacteriaceae</taxon>
        <taxon>Leifsonia</taxon>
    </lineage>
</organism>
<protein>
    <submittedName>
        <fullName evidence="2">Tail fiber protein</fullName>
    </submittedName>
</protein>
<dbReference type="InterPro" id="IPR011083">
    <property type="entry name" value="Phage_tail_collar_dom"/>
</dbReference>
<dbReference type="Gene3D" id="3.90.1340.10">
    <property type="entry name" value="Phage tail collar domain"/>
    <property type="match status" value="1"/>
</dbReference>